<gene>
    <name evidence="1" type="ORF">RAN89_06200</name>
</gene>
<proteinExistence type="predicted"/>
<keyword evidence="2" id="KW-1185">Reference proteome</keyword>
<dbReference type="EMBL" id="CP132507">
    <property type="protein sequence ID" value="WNO06018.1"/>
    <property type="molecule type" value="Genomic_DNA"/>
</dbReference>
<name>A0ABZ0B3I1_9BURK</name>
<reference evidence="1 2" key="1">
    <citation type="submission" date="2023-08" db="EMBL/GenBank/DDBJ databases">
        <title>Rhodoferax potami sp. nov. and Rhodoferax mekongensis sp. nov., isolated from the Mekong River in Thailand.</title>
        <authorList>
            <person name="Kitikhun S."/>
            <person name="Charoenyingcharoen P."/>
            <person name="Siriarchawattana P."/>
            <person name="Likhitrattanapisal S."/>
            <person name="Nilsakha T."/>
            <person name="Chanpet A."/>
            <person name="Rattanawaree P."/>
            <person name="Ingsriswang S."/>
        </authorList>
    </citation>
    <scope>NUCLEOTIDE SEQUENCE [LARGE SCALE GENOMIC DNA]</scope>
    <source>
        <strain evidence="1 2">TBRC 17307</strain>
    </source>
</reference>
<accession>A0ABZ0B3I1</accession>
<dbReference type="RefSeq" id="WP_313868740.1">
    <property type="nucleotide sequence ID" value="NZ_CP132507.1"/>
</dbReference>
<dbReference type="Proteomes" id="UP001302257">
    <property type="component" value="Chromosome"/>
</dbReference>
<protein>
    <submittedName>
        <fullName evidence="1">Uncharacterized protein</fullName>
    </submittedName>
</protein>
<organism evidence="1 2">
    <name type="scientific">Rhodoferax mekongensis</name>
    <dbReference type="NCBI Taxonomy" id="3068341"/>
    <lineage>
        <taxon>Bacteria</taxon>
        <taxon>Pseudomonadati</taxon>
        <taxon>Pseudomonadota</taxon>
        <taxon>Betaproteobacteria</taxon>
        <taxon>Burkholderiales</taxon>
        <taxon>Comamonadaceae</taxon>
        <taxon>Rhodoferax</taxon>
    </lineage>
</organism>
<evidence type="ECO:0000313" key="1">
    <source>
        <dbReference type="EMBL" id="WNO06018.1"/>
    </source>
</evidence>
<evidence type="ECO:0000313" key="2">
    <source>
        <dbReference type="Proteomes" id="UP001302257"/>
    </source>
</evidence>
<sequence>MRIIGYTYEADVHCPACTEHRAAIGVLKRQPPLQMRTDEHGIAMDLIDRQGNPVHPLHDIDGAATELTHCGTCYEEL</sequence>